<reference evidence="8 9" key="1">
    <citation type="submission" date="2021-01" db="EMBL/GenBank/DDBJ databases">
        <title>Tumebacillus sp. strain ITR2 16S ribosomal RNA gene Genome sequencing and assembly.</title>
        <authorList>
            <person name="Kang M."/>
        </authorList>
    </citation>
    <scope>NUCLEOTIDE SEQUENCE [LARGE SCALE GENOMIC DNA]</scope>
    <source>
        <strain evidence="8 9">ITR2</strain>
    </source>
</reference>
<keyword evidence="3" id="KW-0238">DNA-binding</keyword>
<feature type="compositionally biased region" description="Basic residues" evidence="6">
    <location>
        <begin position="373"/>
        <end position="385"/>
    </location>
</feature>
<feature type="region of interest" description="Disordered" evidence="6">
    <location>
        <begin position="304"/>
        <end position="398"/>
    </location>
</feature>
<dbReference type="InterPro" id="IPR002421">
    <property type="entry name" value="5-3_exonuclease"/>
</dbReference>
<dbReference type="SMART" id="SM00475">
    <property type="entry name" value="53EXOc"/>
    <property type="match status" value="1"/>
</dbReference>
<name>A0ABS1J8C2_9BACL</name>
<evidence type="ECO:0000256" key="5">
    <source>
        <dbReference type="ARBA" id="ARBA00050026"/>
    </source>
</evidence>
<organism evidence="8 9">
    <name type="scientific">Tumebacillus amylolyticus</name>
    <dbReference type="NCBI Taxonomy" id="2801339"/>
    <lineage>
        <taxon>Bacteria</taxon>
        <taxon>Bacillati</taxon>
        <taxon>Bacillota</taxon>
        <taxon>Bacilli</taxon>
        <taxon>Bacillales</taxon>
        <taxon>Alicyclobacillaceae</taxon>
        <taxon>Tumebacillus</taxon>
    </lineage>
</organism>
<dbReference type="InterPro" id="IPR038969">
    <property type="entry name" value="FEN"/>
</dbReference>
<dbReference type="SUPFAM" id="SSF88723">
    <property type="entry name" value="PIN domain-like"/>
    <property type="match status" value="1"/>
</dbReference>
<dbReference type="Pfam" id="PF02739">
    <property type="entry name" value="5_3_exonuc_N"/>
    <property type="match status" value="1"/>
</dbReference>
<keyword evidence="1" id="KW-0540">Nuclease</keyword>
<gene>
    <name evidence="8" type="ORF">JJB07_07625</name>
</gene>
<keyword evidence="2" id="KW-0378">Hydrolase</keyword>
<comment type="caution">
    <text evidence="8">The sequence shown here is derived from an EMBL/GenBank/DDBJ whole genome shotgun (WGS) entry which is preliminary data.</text>
</comment>
<evidence type="ECO:0000256" key="4">
    <source>
        <dbReference type="ARBA" id="ARBA00049957"/>
    </source>
</evidence>
<dbReference type="InterPro" id="IPR020046">
    <property type="entry name" value="5-3_exonucl_a-hlix_arch_N"/>
</dbReference>
<feature type="domain" description="5'-3' exonuclease" evidence="7">
    <location>
        <begin position="1"/>
        <end position="268"/>
    </location>
</feature>
<dbReference type="InterPro" id="IPR029060">
    <property type="entry name" value="PIN-like_dom_sf"/>
</dbReference>
<evidence type="ECO:0000256" key="1">
    <source>
        <dbReference type="ARBA" id="ARBA00022722"/>
    </source>
</evidence>
<evidence type="ECO:0000256" key="2">
    <source>
        <dbReference type="ARBA" id="ARBA00022801"/>
    </source>
</evidence>
<evidence type="ECO:0000313" key="9">
    <source>
        <dbReference type="Proteomes" id="UP000602284"/>
    </source>
</evidence>
<dbReference type="Gene3D" id="3.40.50.1010">
    <property type="entry name" value="5'-nuclease"/>
    <property type="match status" value="1"/>
</dbReference>
<evidence type="ECO:0000259" key="7">
    <source>
        <dbReference type="SMART" id="SM00475"/>
    </source>
</evidence>
<dbReference type="SUPFAM" id="SSF47807">
    <property type="entry name" value="5' to 3' exonuclease, C-terminal subdomain"/>
    <property type="match status" value="1"/>
</dbReference>
<protein>
    <recommendedName>
        <fullName evidence="5">5'-3' exonuclease</fullName>
    </recommendedName>
</protein>
<dbReference type="Pfam" id="PF01367">
    <property type="entry name" value="5_3_exonuc"/>
    <property type="match status" value="1"/>
</dbReference>
<dbReference type="SMART" id="SM00279">
    <property type="entry name" value="HhH2"/>
    <property type="match status" value="1"/>
</dbReference>
<evidence type="ECO:0000313" key="8">
    <source>
        <dbReference type="EMBL" id="MBL0386515.1"/>
    </source>
</evidence>
<dbReference type="EMBL" id="JAEQNB010000002">
    <property type="protein sequence ID" value="MBL0386515.1"/>
    <property type="molecule type" value="Genomic_DNA"/>
</dbReference>
<dbReference type="InterPro" id="IPR036279">
    <property type="entry name" value="5-3_exonuclease_C_sf"/>
</dbReference>
<dbReference type="PANTHER" id="PTHR42646:SF2">
    <property type="entry name" value="5'-3' EXONUCLEASE FAMILY PROTEIN"/>
    <property type="match status" value="1"/>
</dbReference>
<sequence length="398" mass="45833">MQLLLIDGNHIMYSVLFRHIAKAKKRGDYEEATERIVEKACQQFTATMRKLARRFKPTHMIVIFDNDGQNFRHRLSPIYKANRKERPKEVYPLKQAIYKKFQEDEIPYLYAQDYEGDDLLGTISLRAEQARTFRRIILCSGDMDLAQLVTTKTQLYQINSGVFTGTWVTHKNVKDIVQVDPKKLPEIKALLGDRTDNIKGISGLRRPNALRVLETYPKLTDFLDNDKARNKTESLILSHRQHVLTNLELARIRCDMRFYLRWEDYLVSNWWEKDGSKAFYAKHADLEHEDRDEDNEVEEVALTQMAPAIAEEATAETKPKRKRKRRRKPKSQGAGEAVATAETSVEKTDAPSATAPVAQTSDEAVATAEDKPKKKRPRRRRRKKPANGPASSPTEQPV</sequence>
<proteinExistence type="predicted"/>
<accession>A0ABS1J8C2</accession>
<comment type="function">
    <text evidence="4">5'-3' exonuclease acting preferentially on double-stranded DNA.</text>
</comment>
<dbReference type="PANTHER" id="PTHR42646">
    <property type="entry name" value="FLAP ENDONUCLEASE XNI"/>
    <property type="match status" value="1"/>
</dbReference>
<dbReference type="CDD" id="cd09859">
    <property type="entry name" value="PIN_53EXO"/>
    <property type="match status" value="1"/>
</dbReference>
<evidence type="ECO:0000256" key="6">
    <source>
        <dbReference type="SAM" id="MobiDB-lite"/>
    </source>
</evidence>
<evidence type="ECO:0000256" key="3">
    <source>
        <dbReference type="ARBA" id="ARBA00023125"/>
    </source>
</evidence>
<dbReference type="InterPro" id="IPR020045">
    <property type="entry name" value="DNA_polI_H3TH"/>
</dbReference>
<dbReference type="RefSeq" id="WP_201633154.1">
    <property type="nucleotide sequence ID" value="NZ_JAEQNB010000002.1"/>
</dbReference>
<dbReference type="InterPro" id="IPR008918">
    <property type="entry name" value="HhH2"/>
</dbReference>
<dbReference type="Proteomes" id="UP000602284">
    <property type="component" value="Unassembled WGS sequence"/>
</dbReference>
<feature type="compositionally biased region" description="Basic residues" evidence="6">
    <location>
        <begin position="319"/>
        <end position="330"/>
    </location>
</feature>
<feature type="compositionally biased region" description="Polar residues" evidence="6">
    <location>
        <begin position="389"/>
        <end position="398"/>
    </location>
</feature>
<dbReference type="Gene3D" id="1.10.150.20">
    <property type="entry name" value="5' to 3' exonuclease, C-terminal subdomain"/>
    <property type="match status" value="1"/>
</dbReference>
<keyword evidence="9" id="KW-1185">Reference proteome</keyword>